<accession>A0A1A1WP47</accession>
<comment type="caution">
    <text evidence="1">The sequence shown here is derived from an EMBL/GenBank/DDBJ whole genome shotgun (WGS) entry which is preliminary data.</text>
</comment>
<evidence type="ECO:0000313" key="2">
    <source>
        <dbReference type="Proteomes" id="UP000093779"/>
    </source>
</evidence>
<dbReference type="Proteomes" id="UP000093779">
    <property type="component" value="Unassembled WGS sequence"/>
</dbReference>
<proteinExistence type="predicted"/>
<organism evidence="1 2">
    <name type="scientific">Mycolicibacterium conceptionense</name>
    <dbReference type="NCBI Taxonomy" id="451644"/>
    <lineage>
        <taxon>Bacteria</taxon>
        <taxon>Bacillati</taxon>
        <taxon>Actinomycetota</taxon>
        <taxon>Actinomycetes</taxon>
        <taxon>Mycobacteriales</taxon>
        <taxon>Mycobacteriaceae</taxon>
        <taxon>Mycolicibacterium</taxon>
    </lineage>
</organism>
<evidence type="ECO:0000313" key="1">
    <source>
        <dbReference type="EMBL" id="OBF23895.1"/>
    </source>
</evidence>
<gene>
    <name evidence="1" type="ORF">A5726_10460</name>
</gene>
<reference evidence="1 2" key="1">
    <citation type="submission" date="2016-06" db="EMBL/GenBank/DDBJ databases">
        <authorList>
            <person name="Kjaerup R.B."/>
            <person name="Dalgaard T.S."/>
            <person name="Juul-Madsen H.R."/>
        </authorList>
    </citation>
    <scope>NUCLEOTIDE SEQUENCE [LARGE SCALE GENOMIC DNA]</scope>
    <source>
        <strain evidence="1 2">ACS1953</strain>
    </source>
</reference>
<sequence>MSELDTPVEPEDQRRAAELAQAMVEQNEAAVGALLVELVDAGLERTLAVTAVLARNLAAALVTLVGAEGAQRMLESTRLDAAVASDD</sequence>
<dbReference type="AlphaFoldDB" id="A0A1A1WP47"/>
<dbReference type="RefSeq" id="WP_064895691.1">
    <property type="nucleotide sequence ID" value="NZ_JBEUKP010000002.1"/>
</dbReference>
<name>A0A1A1WP47_9MYCO</name>
<protein>
    <submittedName>
        <fullName evidence="1">Uncharacterized protein</fullName>
    </submittedName>
</protein>
<dbReference type="EMBL" id="LZHX01000037">
    <property type="protein sequence ID" value="OBF23895.1"/>
    <property type="molecule type" value="Genomic_DNA"/>
</dbReference>